<dbReference type="Gene3D" id="3.40.50.620">
    <property type="entry name" value="HUPs"/>
    <property type="match status" value="2"/>
</dbReference>
<feature type="domain" description="UspA" evidence="2">
    <location>
        <begin position="148"/>
        <end position="278"/>
    </location>
</feature>
<dbReference type="PRINTS" id="PR01438">
    <property type="entry name" value="UNVRSLSTRESS"/>
</dbReference>
<feature type="domain" description="UspA" evidence="2">
    <location>
        <begin position="6"/>
        <end position="138"/>
    </location>
</feature>
<dbReference type="InterPro" id="IPR006016">
    <property type="entry name" value="UspA"/>
</dbReference>
<reference evidence="3 4" key="1">
    <citation type="submission" date="2024-09" db="EMBL/GenBank/DDBJ databases">
        <authorList>
            <person name="Sun Q."/>
            <person name="Mori K."/>
        </authorList>
    </citation>
    <scope>NUCLEOTIDE SEQUENCE [LARGE SCALE GENOMIC DNA]</scope>
    <source>
        <strain evidence="3 4">TBRC 0563</strain>
    </source>
</reference>
<dbReference type="EMBL" id="JBHLZP010000020">
    <property type="protein sequence ID" value="MFB9831542.1"/>
    <property type="molecule type" value="Genomic_DNA"/>
</dbReference>
<evidence type="ECO:0000313" key="3">
    <source>
        <dbReference type="EMBL" id="MFB9831542.1"/>
    </source>
</evidence>
<organism evidence="3 4">
    <name type="scientific">Actinoallomurus acaciae</name>
    <dbReference type="NCBI Taxonomy" id="502577"/>
    <lineage>
        <taxon>Bacteria</taxon>
        <taxon>Bacillati</taxon>
        <taxon>Actinomycetota</taxon>
        <taxon>Actinomycetes</taxon>
        <taxon>Streptosporangiales</taxon>
        <taxon>Thermomonosporaceae</taxon>
        <taxon>Actinoallomurus</taxon>
    </lineage>
</organism>
<dbReference type="Proteomes" id="UP001589627">
    <property type="component" value="Unassembled WGS sequence"/>
</dbReference>
<comment type="similarity">
    <text evidence="1">Belongs to the universal stress protein A family.</text>
</comment>
<dbReference type="InterPro" id="IPR006015">
    <property type="entry name" value="Universal_stress_UspA"/>
</dbReference>
<dbReference type="InterPro" id="IPR014729">
    <property type="entry name" value="Rossmann-like_a/b/a_fold"/>
</dbReference>
<keyword evidence="4" id="KW-1185">Reference proteome</keyword>
<proteinExistence type="inferred from homology"/>
<evidence type="ECO:0000259" key="2">
    <source>
        <dbReference type="Pfam" id="PF00582"/>
    </source>
</evidence>
<comment type="caution">
    <text evidence="3">The sequence shown here is derived from an EMBL/GenBank/DDBJ whole genome shotgun (WGS) entry which is preliminary data.</text>
</comment>
<dbReference type="PANTHER" id="PTHR46553:SF3">
    <property type="entry name" value="ADENINE NUCLEOTIDE ALPHA HYDROLASES-LIKE SUPERFAMILY PROTEIN"/>
    <property type="match status" value="1"/>
</dbReference>
<protein>
    <submittedName>
        <fullName evidence="3">Universal stress protein</fullName>
    </submittedName>
</protein>
<dbReference type="Pfam" id="PF00582">
    <property type="entry name" value="Usp"/>
    <property type="match status" value="2"/>
</dbReference>
<name>A0ABV5YBR6_9ACTN</name>
<accession>A0ABV5YBR6</accession>
<dbReference type="PANTHER" id="PTHR46553">
    <property type="entry name" value="ADENINE NUCLEOTIDE ALPHA HYDROLASES-LIKE SUPERFAMILY PROTEIN"/>
    <property type="match status" value="1"/>
</dbReference>
<sequence>MPGVEMLVGYDGSDESRYALRWAAREASLRGMPLTACHVWHWPVAAMPPSPEILETFRLMSEYTAERGASIARGMAPGLTARANAVRGPVAETLLGLSRQAGMLVVGHRGNEGFDGLLVGSVAAQLAAHAHCPLVVVRETSMVEDGPVTVGVDGSAASGAALAFALEEAALRGVGVHAVCGSLDLGGAEAAAVPDLEELNRRASARFEETVAARRAAYPQVPVRTSFVTAPPRRALMAEAEAATLLVVGRRGLGDMRGPLGSVSQYMTHYAPCPVAIVC</sequence>
<dbReference type="RefSeq" id="WP_378195843.1">
    <property type="nucleotide sequence ID" value="NZ_JBHLZP010000020.1"/>
</dbReference>
<gene>
    <name evidence="3" type="ORF">ACFFNX_04985</name>
</gene>
<evidence type="ECO:0000313" key="4">
    <source>
        <dbReference type="Proteomes" id="UP001589627"/>
    </source>
</evidence>
<dbReference type="SUPFAM" id="SSF52402">
    <property type="entry name" value="Adenine nucleotide alpha hydrolases-like"/>
    <property type="match status" value="2"/>
</dbReference>
<evidence type="ECO:0000256" key="1">
    <source>
        <dbReference type="ARBA" id="ARBA00008791"/>
    </source>
</evidence>